<accession>A0A9X1MN71</accession>
<evidence type="ECO:0000313" key="1">
    <source>
        <dbReference type="EMBL" id="MCC9629871.1"/>
    </source>
</evidence>
<dbReference type="InterPro" id="IPR053855">
    <property type="entry name" value="DUF6931"/>
</dbReference>
<sequence>MHAHQPGKHSCCHGSHGHVAPTPRIVVPPLRGDATAAAVCERMKLQLSLAARRQLTAHVSSEHFFARLLTAELDADARKFLAAALPVRRALWWSVLAIHDALGADEQQERDRLAPVVQWIARPSDAGLIAVRRLDLQVKRNSMWGCLYQATYAAGGRVSPPERQMVAAPPETSRRFAAALVYMASVYRGARGYRERQRRYLLLGQSLATGPAPWSRRMHSMQETT</sequence>
<dbReference type="RefSeq" id="WP_230220514.1">
    <property type="nucleotide sequence ID" value="NZ_JAJKFT010000010.1"/>
</dbReference>
<protein>
    <submittedName>
        <fullName evidence="1">Uncharacterized protein</fullName>
    </submittedName>
</protein>
<reference evidence="1" key="1">
    <citation type="submission" date="2021-11" db="EMBL/GenBank/DDBJ databases">
        <title>Genome sequence.</title>
        <authorList>
            <person name="Sun Q."/>
        </authorList>
    </citation>
    <scope>NUCLEOTIDE SEQUENCE</scope>
    <source>
        <strain evidence="1">JC732</strain>
    </source>
</reference>
<dbReference type="Proteomes" id="UP001139103">
    <property type="component" value="Unassembled WGS sequence"/>
</dbReference>
<name>A0A9X1MN71_9BACT</name>
<gene>
    <name evidence="1" type="ORF">LOC68_15885</name>
</gene>
<keyword evidence="2" id="KW-1185">Reference proteome</keyword>
<organism evidence="1 2">
    <name type="scientific">Blastopirellula sediminis</name>
    <dbReference type="NCBI Taxonomy" id="2894196"/>
    <lineage>
        <taxon>Bacteria</taxon>
        <taxon>Pseudomonadati</taxon>
        <taxon>Planctomycetota</taxon>
        <taxon>Planctomycetia</taxon>
        <taxon>Pirellulales</taxon>
        <taxon>Pirellulaceae</taxon>
        <taxon>Blastopirellula</taxon>
    </lineage>
</organism>
<dbReference type="AlphaFoldDB" id="A0A9X1MN71"/>
<proteinExistence type="predicted"/>
<evidence type="ECO:0000313" key="2">
    <source>
        <dbReference type="Proteomes" id="UP001139103"/>
    </source>
</evidence>
<dbReference type="Pfam" id="PF22011">
    <property type="entry name" value="DUF6931"/>
    <property type="match status" value="1"/>
</dbReference>
<dbReference type="EMBL" id="JAJKFT010000010">
    <property type="protein sequence ID" value="MCC9629871.1"/>
    <property type="molecule type" value="Genomic_DNA"/>
</dbReference>
<comment type="caution">
    <text evidence="1">The sequence shown here is derived from an EMBL/GenBank/DDBJ whole genome shotgun (WGS) entry which is preliminary data.</text>
</comment>